<dbReference type="GeneTree" id="ENSGT00940000175478"/>
<accession>F7E987</accession>
<reference evidence="1" key="2">
    <citation type="submission" date="2020-05" db="UniProtKB">
        <authorList>
            <consortium name="Ensembl"/>
        </authorList>
    </citation>
    <scope>IDENTIFICATION</scope>
</reference>
<dbReference type="InParanoid" id="F7E987"/>
<organism evidence="1">
    <name type="scientific">Xenopus tropicalis</name>
    <name type="common">Western clawed frog</name>
    <name type="synonym">Silurana tropicalis</name>
    <dbReference type="NCBI Taxonomy" id="8364"/>
    <lineage>
        <taxon>Eukaryota</taxon>
        <taxon>Metazoa</taxon>
        <taxon>Chordata</taxon>
        <taxon>Craniata</taxon>
        <taxon>Vertebrata</taxon>
        <taxon>Euteleostomi</taxon>
        <taxon>Amphibia</taxon>
        <taxon>Batrachia</taxon>
        <taxon>Anura</taxon>
        <taxon>Pipoidea</taxon>
        <taxon>Pipidae</taxon>
        <taxon>Xenopodinae</taxon>
        <taxon>Xenopus</taxon>
        <taxon>Silurana</taxon>
    </lineage>
</organism>
<sequence>MRSLSYVQRAVLEFSGSLFPHALCLGDADNDSVKDCDRTQWLL</sequence>
<protein>
    <submittedName>
        <fullName evidence="1">Uncharacterized protein</fullName>
    </submittedName>
</protein>
<reference evidence="1" key="1">
    <citation type="journal article" date="2010" name="Science">
        <title>The genome of the Western clawed frog Xenopus tropicalis.</title>
        <authorList>
            <person name="Hellsten U."/>
            <person name="Harland R.M."/>
            <person name="Gilchrist M.J."/>
            <person name="Hendrix D."/>
            <person name="Jurka J."/>
            <person name="Kapitonov V."/>
            <person name="Ovcharenko I."/>
            <person name="Putnam N.H."/>
            <person name="Shu S."/>
            <person name="Taher L."/>
            <person name="Blitz I.L."/>
            <person name="Blumberg B."/>
            <person name="Dichmann D.S."/>
            <person name="Dubchak I."/>
            <person name="Amaya E."/>
            <person name="Detter J.C."/>
            <person name="Fletcher R."/>
            <person name="Gerhard D.S."/>
            <person name="Goodstein D."/>
            <person name="Graves T."/>
            <person name="Grigoriev I.V."/>
            <person name="Grimwood J."/>
            <person name="Kawashima T."/>
            <person name="Lindquist E."/>
            <person name="Lucas S.M."/>
            <person name="Mead P.E."/>
            <person name="Mitros T."/>
            <person name="Ogino H."/>
            <person name="Ohta Y."/>
            <person name="Poliakov A.V."/>
            <person name="Pollet N."/>
            <person name="Robert J."/>
            <person name="Salamov A."/>
            <person name="Sater A.K."/>
            <person name="Schmutz J."/>
            <person name="Terry A."/>
            <person name="Vize P.D."/>
            <person name="Warren W.C."/>
            <person name="Wells D."/>
            <person name="Wills A."/>
            <person name="Wilson R.K."/>
            <person name="Zimmerman L.B."/>
            <person name="Zorn A.M."/>
            <person name="Grainger R."/>
            <person name="Grammer T."/>
            <person name="Khokha M.K."/>
            <person name="Richardson P.M."/>
            <person name="Rokhsar D.S."/>
        </authorList>
    </citation>
    <scope>NUCLEOTIDE SEQUENCE [LARGE SCALE GENOMIC DNA]</scope>
    <source>
        <strain evidence="1">Nigerian</strain>
    </source>
</reference>
<proteinExistence type="predicted"/>
<dbReference type="Ensembl" id="ENSXETT00000081674">
    <property type="protein sequence ID" value="ENSXETP00000101532"/>
    <property type="gene ID" value="ENSXETG00000049457"/>
</dbReference>
<dbReference type="eggNOG" id="ENOG502QWDA">
    <property type="taxonomic scope" value="Eukaryota"/>
</dbReference>
<name>F7E987_XENTR</name>
<evidence type="ECO:0000313" key="1">
    <source>
        <dbReference type="Ensembl" id="ENSXETP00000101532"/>
    </source>
</evidence>
<dbReference type="HOGENOM" id="CLU_043995_1_0_1"/>
<dbReference type="AlphaFoldDB" id="F7E987"/>